<keyword evidence="1" id="KW-1133">Transmembrane helix</keyword>
<evidence type="ECO:0000313" key="3">
    <source>
        <dbReference type="Proteomes" id="UP001220324"/>
    </source>
</evidence>
<keyword evidence="1" id="KW-0472">Membrane</keyword>
<keyword evidence="1" id="KW-0812">Transmembrane</keyword>
<dbReference type="AlphaFoldDB" id="A0AAD6CVN9"/>
<dbReference type="Proteomes" id="UP001220324">
    <property type="component" value="Unassembled WGS sequence"/>
</dbReference>
<evidence type="ECO:0000256" key="1">
    <source>
        <dbReference type="SAM" id="Phobius"/>
    </source>
</evidence>
<gene>
    <name evidence="2" type="ORF">N7494_006090</name>
</gene>
<name>A0AAD6CVN9_9EURO</name>
<sequence>MLSLPISVAGWAFAASSLLTISAQIQQLINPNDFMREFKVDSADVTRLVAFLLIILNTYDLVSVATNNVVMLWVSIAGRTGAFGLFYYLGGKWRGLAKLEGGVVCVLAALLLLF</sequence>
<protein>
    <submittedName>
        <fullName evidence="2">Uncharacterized protein</fullName>
    </submittedName>
</protein>
<evidence type="ECO:0000313" key="2">
    <source>
        <dbReference type="EMBL" id="KAJ5541014.1"/>
    </source>
</evidence>
<keyword evidence="3" id="KW-1185">Reference proteome</keyword>
<organism evidence="2 3">
    <name type="scientific">Penicillium frequentans</name>
    <dbReference type="NCBI Taxonomy" id="3151616"/>
    <lineage>
        <taxon>Eukaryota</taxon>
        <taxon>Fungi</taxon>
        <taxon>Dikarya</taxon>
        <taxon>Ascomycota</taxon>
        <taxon>Pezizomycotina</taxon>
        <taxon>Eurotiomycetes</taxon>
        <taxon>Eurotiomycetidae</taxon>
        <taxon>Eurotiales</taxon>
        <taxon>Aspergillaceae</taxon>
        <taxon>Penicillium</taxon>
    </lineage>
</organism>
<dbReference type="EMBL" id="JAQIZZ010000005">
    <property type="protein sequence ID" value="KAJ5541014.1"/>
    <property type="molecule type" value="Genomic_DNA"/>
</dbReference>
<reference evidence="2 3" key="1">
    <citation type="journal article" date="2023" name="IMA Fungus">
        <title>Comparative genomic study of the Penicillium genus elucidates a diverse pangenome and 15 lateral gene transfer events.</title>
        <authorList>
            <person name="Petersen C."/>
            <person name="Sorensen T."/>
            <person name="Nielsen M.R."/>
            <person name="Sondergaard T.E."/>
            <person name="Sorensen J.L."/>
            <person name="Fitzpatrick D.A."/>
            <person name="Frisvad J.C."/>
            <person name="Nielsen K.L."/>
        </authorList>
    </citation>
    <scope>NUCLEOTIDE SEQUENCE [LARGE SCALE GENOMIC DNA]</scope>
    <source>
        <strain evidence="2 3">IBT 35679</strain>
    </source>
</reference>
<proteinExistence type="predicted"/>
<comment type="caution">
    <text evidence="2">The sequence shown here is derived from an EMBL/GenBank/DDBJ whole genome shotgun (WGS) entry which is preliminary data.</text>
</comment>
<accession>A0AAD6CVN9</accession>
<feature type="transmembrane region" description="Helical" evidence="1">
    <location>
        <begin position="69"/>
        <end position="89"/>
    </location>
</feature>